<reference evidence="1" key="1">
    <citation type="submission" date="2021-05" db="EMBL/GenBank/DDBJ databases">
        <authorList>
            <person name="Pietrasiak N."/>
            <person name="Ward R."/>
            <person name="Stajich J.E."/>
            <person name="Kurbessoian T."/>
        </authorList>
    </citation>
    <scope>NUCLEOTIDE SEQUENCE</scope>
    <source>
        <strain evidence="1">JT2-VF2</strain>
    </source>
</reference>
<organism evidence="1 2">
    <name type="scientific">Mojavia pulchra JT2-VF2</name>
    <dbReference type="NCBI Taxonomy" id="287848"/>
    <lineage>
        <taxon>Bacteria</taxon>
        <taxon>Bacillati</taxon>
        <taxon>Cyanobacteriota</taxon>
        <taxon>Cyanophyceae</taxon>
        <taxon>Nostocales</taxon>
        <taxon>Nostocaceae</taxon>
    </lineage>
</organism>
<proteinExistence type="predicted"/>
<dbReference type="EMBL" id="JAHHHN010000013">
    <property type="protein sequence ID" value="MBW4563465.1"/>
    <property type="molecule type" value="Genomic_DNA"/>
</dbReference>
<gene>
    <name evidence="1" type="ORF">KME32_20435</name>
</gene>
<dbReference type="Proteomes" id="UP000715781">
    <property type="component" value="Unassembled WGS sequence"/>
</dbReference>
<accession>A0A951UIL4</accession>
<reference evidence="1" key="2">
    <citation type="journal article" date="2022" name="Microbiol. Resour. Announc.">
        <title>Metagenome Sequencing to Explore Phylogenomics of Terrestrial Cyanobacteria.</title>
        <authorList>
            <person name="Ward R.D."/>
            <person name="Stajich J.E."/>
            <person name="Johansen J.R."/>
            <person name="Huntemann M."/>
            <person name="Clum A."/>
            <person name="Foster B."/>
            <person name="Foster B."/>
            <person name="Roux S."/>
            <person name="Palaniappan K."/>
            <person name="Varghese N."/>
            <person name="Mukherjee S."/>
            <person name="Reddy T.B.K."/>
            <person name="Daum C."/>
            <person name="Copeland A."/>
            <person name="Chen I.A."/>
            <person name="Ivanova N.N."/>
            <person name="Kyrpides N.C."/>
            <person name="Shapiro N."/>
            <person name="Eloe-Fadrosh E.A."/>
            <person name="Pietrasiak N."/>
        </authorList>
    </citation>
    <scope>NUCLEOTIDE SEQUENCE</scope>
    <source>
        <strain evidence="1">JT2-VF2</strain>
    </source>
</reference>
<comment type="caution">
    <text evidence="1">The sequence shown here is derived from an EMBL/GenBank/DDBJ whole genome shotgun (WGS) entry which is preliminary data.</text>
</comment>
<protein>
    <submittedName>
        <fullName evidence="1">Uncharacterized protein</fullName>
    </submittedName>
</protein>
<name>A0A951UIL4_9NOST</name>
<evidence type="ECO:0000313" key="1">
    <source>
        <dbReference type="EMBL" id="MBW4563465.1"/>
    </source>
</evidence>
<evidence type="ECO:0000313" key="2">
    <source>
        <dbReference type="Proteomes" id="UP000715781"/>
    </source>
</evidence>
<dbReference type="AlphaFoldDB" id="A0A951UIL4"/>
<sequence>MDSQTLQQLKDEIKQAINESIHHSNIGKVLEKYGIGDNVIKFEYSLDLTKIQVSDAEESQQVQELMPAISKPEMKLVECNLFWCQTCCVGGCWACM</sequence>